<protein>
    <submittedName>
        <fullName evidence="2">DUF4145 domain-containing protein</fullName>
    </submittedName>
</protein>
<reference evidence="2" key="1">
    <citation type="journal article" date="2021" name="PeerJ">
        <title>Extensive microbial diversity within the chicken gut microbiome revealed by metagenomics and culture.</title>
        <authorList>
            <person name="Gilroy R."/>
            <person name="Ravi A."/>
            <person name="Getino M."/>
            <person name="Pursley I."/>
            <person name="Horton D.L."/>
            <person name="Alikhan N.F."/>
            <person name="Baker D."/>
            <person name="Gharbi K."/>
            <person name="Hall N."/>
            <person name="Watson M."/>
            <person name="Adriaenssens E.M."/>
            <person name="Foster-Nyarko E."/>
            <person name="Jarju S."/>
            <person name="Secka A."/>
            <person name="Antonio M."/>
            <person name="Oren A."/>
            <person name="Chaudhuri R.R."/>
            <person name="La Ragione R."/>
            <person name="Hildebrand F."/>
            <person name="Pallen M.J."/>
        </authorList>
    </citation>
    <scope>NUCLEOTIDE SEQUENCE</scope>
    <source>
        <strain evidence="2">1647</strain>
    </source>
</reference>
<dbReference type="InterPro" id="IPR025285">
    <property type="entry name" value="DUF4145"/>
</dbReference>
<sequence>MTTEPTHGAPSFDCPHCGAHAQQTWPQAVLCADEGGVTTDWSSIDRSECYTCKKETVWHAQRRYSGSSGAGYSHSWMEWGILWPRERAGVPAHERLPEDLRPLYDEAREVADLSPRAAAALLRLLTETLLRQVAEAPKAKPFDLIGQLVREGKLDEQARMLADYLRITGNNAVHPGQIDEDEDAQKRVSVMFPFVNSLVQRLIADPAEINELYEQLPEEARAAADRRDGRSSSTSESQ</sequence>
<name>A0A921GNA7_9MICO</name>
<dbReference type="AlphaFoldDB" id="A0A921GNA7"/>
<proteinExistence type="predicted"/>
<evidence type="ECO:0000313" key="3">
    <source>
        <dbReference type="Proteomes" id="UP000775129"/>
    </source>
</evidence>
<comment type="caution">
    <text evidence="2">The sequence shown here is derived from an EMBL/GenBank/DDBJ whole genome shotgun (WGS) entry which is preliminary data.</text>
</comment>
<feature type="domain" description="DUF4145" evidence="1">
    <location>
        <begin position="106"/>
        <end position="185"/>
    </location>
</feature>
<accession>A0A921GNA7</accession>
<reference evidence="2" key="2">
    <citation type="submission" date="2021-09" db="EMBL/GenBank/DDBJ databases">
        <authorList>
            <person name="Gilroy R."/>
        </authorList>
    </citation>
    <scope>NUCLEOTIDE SEQUENCE</scope>
    <source>
        <strain evidence="2">1647</strain>
    </source>
</reference>
<dbReference type="EMBL" id="DYWO01000154">
    <property type="protein sequence ID" value="HJF49176.1"/>
    <property type="molecule type" value="Genomic_DNA"/>
</dbReference>
<dbReference type="Proteomes" id="UP000775129">
    <property type="component" value="Unassembled WGS sequence"/>
</dbReference>
<gene>
    <name evidence="2" type="ORF">K8W24_05160</name>
</gene>
<organism evidence="2 3">
    <name type="scientific">Brachybacterium paraconglomeratum</name>
    <dbReference type="NCBI Taxonomy" id="173362"/>
    <lineage>
        <taxon>Bacteria</taxon>
        <taxon>Bacillati</taxon>
        <taxon>Actinomycetota</taxon>
        <taxon>Actinomycetes</taxon>
        <taxon>Micrococcales</taxon>
        <taxon>Dermabacteraceae</taxon>
        <taxon>Brachybacterium</taxon>
    </lineage>
</organism>
<evidence type="ECO:0000313" key="2">
    <source>
        <dbReference type="EMBL" id="HJF49176.1"/>
    </source>
</evidence>
<evidence type="ECO:0000259" key="1">
    <source>
        <dbReference type="Pfam" id="PF13643"/>
    </source>
</evidence>
<dbReference type="Pfam" id="PF13643">
    <property type="entry name" value="DUF4145"/>
    <property type="match status" value="1"/>
</dbReference>